<protein>
    <submittedName>
        <fullName evidence="2">PQQ-dependent sugar dehydrogenase</fullName>
    </submittedName>
</protein>
<evidence type="ECO:0000259" key="1">
    <source>
        <dbReference type="Pfam" id="PF07995"/>
    </source>
</evidence>
<sequence length="411" mass="43220">MLFRSEVLRWAPRAAAASWVLAVAACGGGGGGQTAAAPEPAAPPVAAAPDAAGVQVRELDTTLDRPWGLAFLPDGRLLVTERGGGLRLLSASGVALQDIAGTPAVDTRGQGGLLGIALDPDFARNRRVYLSFSEPDAQQPALTGTAVARAVWPEGAQRLQEVAVIWRQQPKVDATSHYGSRLVFDGSGALFVTTGDRNRADQRALVQDPGAGPGKIVRITTEGQAAAGNPGWDDPDAIPGLWSLGHRNAQGAALHPGTGELWISEHGPDGGDEINRVLAGRNYGWPRVSRGYEYGTTEPAGAASLPAMEEPVWSWEREDGAPWTEGPKSSIAPAGIAFYTAAAVPQWRGSLFVTSLAGRSLWRLTLEGNRVVGQERLLASRGERLRDVAQGPDGALYLLTDSGKLLRYGAP</sequence>
<dbReference type="SUPFAM" id="SSF50952">
    <property type="entry name" value="Soluble quinoprotein glucose dehydrogenase"/>
    <property type="match status" value="1"/>
</dbReference>
<dbReference type="AlphaFoldDB" id="A0A4Z0BKY1"/>
<gene>
    <name evidence="2" type="ORF">EZ242_14650</name>
</gene>
<reference evidence="2 3" key="1">
    <citation type="submission" date="2019-03" db="EMBL/GenBank/DDBJ databases">
        <title>Ramlibacter rhizophilus CCTCC AB2015357, whole genome shotgun sequence.</title>
        <authorList>
            <person name="Zhang X."/>
            <person name="Feng G."/>
            <person name="Zhu H."/>
        </authorList>
    </citation>
    <scope>NUCLEOTIDE SEQUENCE [LARGE SCALE GENOMIC DNA]</scope>
    <source>
        <strain evidence="2 3">CCTCC AB2015357</strain>
    </source>
</reference>
<dbReference type="Proteomes" id="UP000297564">
    <property type="component" value="Unassembled WGS sequence"/>
</dbReference>
<keyword evidence="3" id="KW-1185">Reference proteome</keyword>
<dbReference type="PANTHER" id="PTHR19328">
    <property type="entry name" value="HEDGEHOG-INTERACTING PROTEIN"/>
    <property type="match status" value="1"/>
</dbReference>
<evidence type="ECO:0000313" key="3">
    <source>
        <dbReference type="Proteomes" id="UP000297564"/>
    </source>
</evidence>
<feature type="domain" description="Glucose/Sorbosone dehydrogenase" evidence="1">
    <location>
        <begin position="63"/>
        <end position="407"/>
    </location>
</feature>
<proteinExistence type="predicted"/>
<dbReference type="Gene3D" id="2.120.10.30">
    <property type="entry name" value="TolB, C-terminal domain"/>
    <property type="match status" value="1"/>
</dbReference>
<dbReference type="OrthoDB" id="9770043at2"/>
<dbReference type="InterPro" id="IPR011042">
    <property type="entry name" value="6-blade_b-propeller_TolB-like"/>
</dbReference>
<evidence type="ECO:0000313" key="2">
    <source>
        <dbReference type="EMBL" id="TFY98754.1"/>
    </source>
</evidence>
<name>A0A4Z0BKY1_9BURK</name>
<dbReference type="Pfam" id="PF07995">
    <property type="entry name" value="GSDH"/>
    <property type="match status" value="1"/>
</dbReference>
<accession>A0A4Z0BKY1</accession>
<dbReference type="PROSITE" id="PS51257">
    <property type="entry name" value="PROKAR_LIPOPROTEIN"/>
    <property type="match status" value="1"/>
</dbReference>
<dbReference type="PANTHER" id="PTHR19328:SF75">
    <property type="entry name" value="ALDOSE SUGAR DEHYDROGENASE YLII"/>
    <property type="match status" value="1"/>
</dbReference>
<dbReference type="RefSeq" id="WP_135285905.1">
    <property type="nucleotide sequence ID" value="NZ_SMLL01000005.1"/>
</dbReference>
<dbReference type="InterPro" id="IPR012938">
    <property type="entry name" value="Glc/Sorbosone_DH"/>
</dbReference>
<dbReference type="InterPro" id="IPR011041">
    <property type="entry name" value="Quinoprot_gluc/sorb_DH_b-prop"/>
</dbReference>
<comment type="caution">
    <text evidence="2">The sequence shown here is derived from an EMBL/GenBank/DDBJ whole genome shotgun (WGS) entry which is preliminary data.</text>
</comment>
<organism evidence="2 3">
    <name type="scientific">Ramlibacter rhizophilus</name>
    <dbReference type="NCBI Taxonomy" id="1781167"/>
    <lineage>
        <taxon>Bacteria</taxon>
        <taxon>Pseudomonadati</taxon>
        <taxon>Pseudomonadota</taxon>
        <taxon>Betaproteobacteria</taxon>
        <taxon>Burkholderiales</taxon>
        <taxon>Comamonadaceae</taxon>
        <taxon>Ramlibacter</taxon>
    </lineage>
</organism>
<dbReference type="EMBL" id="SMLL01000005">
    <property type="protein sequence ID" value="TFY98754.1"/>
    <property type="molecule type" value="Genomic_DNA"/>
</dbReference>